<dbReference type="Gene3D" id="3.60.15.10">
    <property type="entry name" value="Ribonuclease Z/Hydroxyacylglutathione hydrolase-like"/>
    <property type="match status" value="1"/>
</dbReference>
<dbReference type="PANTHER" id="PTHR11203">
    <property type="entry name" value="CLEAVAGE AND POLYADENYLATION SPECIFICITY FACTOR FAMILY MEMBER"/>
    <property type="match status" value="1"/>
</dbReference>
<keyword evidence="1" id="KW-0378">Hydrolase</keyword>
<protein>
    <submittedName>
        <fullName evidence="4">MBL fold metallo-hydrolase</fullName>
    </submittedName>
</protein>
<gene>
    <name evidence="4" type="ORF">GCM10011379_11060</name>
</gene>
<feature type="domain" description="Beta-Casp" evidence="3">
    <location>
        <begin position="261"/>
        <end position="386"/>
    </location>
</feature>
<sequence length="478" mass="52122">MNFTRKTQSMRIGFYGAAQMVTGSKHLITLEDGTNILLDCGLFQGAGPATEALNQAFGFDAAKVNYVILSHAHIDHSGLLPKLVKEGFTGKIYCTAPTRALAGILLMDSANIQKHATQHTANGKEEVPSDPFYDTDDVKATLPLFEVLEYNAWQTLQPGVEVMLTDAGHLLGSAAVHLKITEDGITQQVTFSGDIGRYRHPLLCPPQEFPQADYIILESTYGSSLHDPLFSATDELMKLIQHTCMRKKGKLVIPAFSLGRTQELLVHLKQLTLEKRLADIPVIVDSPLSLAATEIFAEYSDCLNDRLATLSENGDSPFDFPNLHWTRCVEDSLKIKGITEPAIIIASSGMADAGRIRHHIADTIEDRNNTILLVGYCSPASLGGQLLSGEKIVTINGQDYEVAANIASISSMSAHGDYDNLCQFLSCQKSSGVKKLFLVHGEQKVQEEFQKKLLNKGFADVHIPALNEVCSLSSPVAV</sequence>
<evidence type="ECO:0000259" key="3">
    <source>
        <dbReference type="SMART" id="SM01027"/>
    </source>
</evidence>
<accession>A0A917ITW9</accession>
<dbReference type="GO" id="GO:0016787">
    <property type="term" value="F:hydrolase activity"/>
    <property type="evidence" value="ECO:0007669"/>
    <property type="project" value="UniProtKB-KW"/>
</dbReference>
<dbReference type="InterPro" id="IPR050698">
    <property type="entry name" value="MBL"/>
</dbReference>
<dbReference type="InterPro" id="IPR022712">
    <property type="entry name" value="Beta_Casp"/>
</dbReference>
<evidence type="ECO:0000313" key="4">
    <source>
        <dbReference type="EMBL" id="GGH61758.1"/>
    </source>
</evidence>
<dbReference type="Pfam" id="PF00753">
    <property type="entry name" value="Lactamase_B"/>
    <property type="match status" value="1"/>
</dbReference>
<comment type="caution">
    <text evidence="4">The sequence shown here is derived from an EMBL/GenBank/DDBJ whole genome shotgun (WGS) entry which is preliminary data.</text>
</comment>
<dbReference type="SUPFAM" id="SSF56281">
    <property type="entry name" value="Metallo-hydrolase/oxidoreductase"/>
    <property type="match status" value="1"/>
</dbReference>
<dbReference type="SMART" id="SM00849">
    <property type="entry name" value="Lactamase_B"/>
    <property type="match status" value="1"/>
</dbReference>
<name>A0A917ITW9_9BACT</name>
<evidence type="ECO:0000259" key="2">
    <source>
        <dbReference type="SMART" id="SM00849"/>
    </source>
</evidence>
<reference evidence="4" key="2">
    <citation type="submission" date="2020-09" db="EMBL/GenBank/DDBJ databases">
        <authorList>
            <person name="Sun Q."/>
            <person name="Zhou Y."/>
        </authorList>
    </citation>
    <scope>NUCLEOTIDE SEQUENCE</scope>
    <source>
        <strain evidence="4">CGMCC 1.15290</strain>
    </source>
</reference>
<dbReference type="Pfam" id="PF07521">
    <property type="entry name" value="RMMBL"/>
    <property type="match status" value="1"/>
</dbReference>
<reference evidence="4" key="1">
    <citation type="journal article" date="2014" name="Int. J. Syst. Evol. Microbiol.">
        <title>Complete genome sequence of Corynebacterium casei LMG S-19264T (=DSM 44701T), isolated from a smear-ripened cheese.</title>
        <authorList>
            <consortium name="US DOE Joint Genome Institute (JGI-PGF)"/>
            <person name="Walter F."/>
            <person name="Albersmeier A."/>
            <person name="Kalinowski J."/>
            <person name="Ruckert C."/>
        </authorList>
    </citation>
    <scope>NUCLEOTIDE SEQUENCE</scope>
    <source>
        <strain evidence="4">CGMCC 1.15290</strain>
    </source>
</reference>
<dbReference type="CDD" id="cd16295">
    <property type="entry name" value="TTHA0252-CPSF-like_MBL-fold"/>
    <property type="match status" value="1"/>
</dbReference>
<dbReference type="AlphaFoldDB" id="A0A917ITW9"/>
<dbReference type="InterPro" id="IPR036866">
    <property type="entry name" value="RibonucZ/Hydroxyglut_hydro"/>
</dbReference>
<dbReference type="Pfam" id="PF10996">
    <property type="entry name" value="Beta-Casp"/>
    <property type="match status" value="1"/>
</dbReference>
<dbReference type="SMART" id="SM01027">
    <property type="entry name" value="Beta-Casp"/>
    <property type="match status" value="1"/>
</dbReference>
<dbReference type="GO" id="GO:0004521">
    <property type="term" value="F:RNA endonuclease activity"/>
    <property type="evidence" value="ECO:0007669"/>
    <property type="project" value="TreeGrafter"/>
</dbReference>
<dbReference type="EMBL" id="BMIB01000001">
    <property type="protein sequence ID" value="GGH61758.1"/>
    <property type="molecule type" value="Genomic_DNA"/>
</dbReference>
<keyword evidence="5" id="KW-1185">Reference proteome</keyword>
<dbReference type="PANTHER" id="PTHR11203:SF37">
    <property type="entry name" value="INTEGRATOR COMPLEX SUBUNIT 11"/>
    <property type="match status" value="1"/>
</dbReference>
<dbReference type="Gene3D" id="3.40.50.10890">
    <property type="match status" value="1"/>
</dbReference>
<feature type="domain" description="Metallo-beta-lactamase" evidence="2">
    <location>
        <begin position="22"/>
        <end position="226"/>
    </location>
</feature>
<organism evidence="4 5">
    <name type="scientific">Filimonas zeae</name>
    <dbReference type="NCBI Taxonomy" id="1737353"/>
    <lineage>
        <taxon>Bacteria</taxon>
        <taxon>Pseudomonadati</taxon>
        <taxon>Bacteroidota</taxon>
        <taxon>Chitinophagia</taxon>
        <taxon>Chitinophagales</taxon>
        <taxon>Chitinophagaceae</taxon>
        <taxon>Filimonas</taxon>
    </lineage>
</organism>
<dbReference type="Proteomes" id="UP000627292">
    <property type="component" value="Unassembled WGS sequence"/>
</dbReference>
<evidence type="ECO:0000313" key="5">
    <source>
        <dbReference type="Proteomes" id="UP000627292"/>
    </source>
</evidence>
<dbReference type="InterPro" id="IPR001279">
    <property type="entry name" value="Metallo-B-lactamas"/>
</dbReference>
<proteinExistence type="predicted"/>
<evidence type="ECO:0000256" key="1">
    <source>
        <dbReference type="ARBA" id="ARBA00022801"/>
    </source>
</evidence>
<dbReference type="InterPro" id="IPR011108">
    <property type="entry name" value="RMMBL"/>
</dbReference>